<feature type="transmembrane region" description="Helical" evidence="5">
    <location>
        <begin position="368"/>
        <end position="388"/>
    </location>
</feature>
<keyword evidence="8" id="KW-1185">Reference proteome</keyword>
<feature type="transmembrane region" description="Helical" evidence="5">
    <location>
        <begin position="170"/>
        <end position="190"/>
    </location>
</feature>
<comment type="caution">
    <text evidence="7">The sequence shown here is derived from an EMBL/GenBank/DDBJ whole genome shotgun (WGS) entry which is preliminary data.</text>
</comment>
<dbReference type="PANTHER" id="PTHR23518">
    <property type="entry name" value="C-METHYLTRANSFERASE"/>
    <property type="match status" value="1"/>
</dbReference>
<evidence type="ECO:0000256" key="1">
    <source>
        <dbReference type="ARBA" id="ARBA00004141"/>
    </source>
</evidence>
<keyword evidence="4 5" id="KW-0472">Membrane</keyword>
<dbReference type="Proteomes" id="UP000031057">
    <property type="component" value="Unassembled WGS sequence"/>
</dbReference>
<name>A0A0B1ZN28_9SPHN</name>
<dbReference type="InterPro" id="IPR020846">
    <property type="entry name" value="MFS_dom"/>
</dbReference>
<dbReference type="InterPro" id="IPR036259">
    <property type="entry name" value="MFS_trans_sf"/>
</dbReference>
<dbReference type="Pfam" id="PF07690">
    <property type="entry name" value="MFS_1"/>
    <property type="match status" value="1"/>
</dbReference>
<feature type="transmembrane region" description="Helical" evidence="5">
    <location>
        <begin position="144"/>
        <end position="164"/>
    </location>
</feature>
<feature type="transmembrane region" description="Helical" evidence="5">
    <location>
        <begin position="279"/>
        <end position="298"/>
    </location>
</feature>
<evidence type="ECO:0000256" key="5">
    <source>
        <dbReference type="SAM" id="Phobius"/>
    </source>
</evidence>
<dbReference type="AlphaFoldDB" id="A0A0B1ZN28"/>
<dbReference type="EMBL" id="JTDI01000003">
    <property type="protein sequence ID" value="KHK91991.1"/>
    <property type="molecule type" value="Genomic_DNA"/>
</dbReference>
<keyword evidence="3 5" id="KW-1133">Transmembrane helix</keyword>
<dbReference type="STRING" id="1348853.LK12_12195"/>
<feature type="transmembrane region" description="Helical" evidence="5">
    <location>
        <begin position="216"/>
        <end position="239"/>
    </location>
</feature>
<feature type="domain" description="Major facilitator superfamily (MFS) profile" evidence="6">
    <location>
        <begin position="12"/>
        <end position="392"/>
    </location>
</feature>
<dbReference type="InterPro" id="IPR011701">
    <property type="entry name" value="MFS"/>
</dbReference>
<evidence type="ECO:0000313" key="8">
    <source>
        <dbReference type="Proteomes" id="UP000031057"/>
    </source>
</evidence>
<feature type="transmembrane region" description="Helical" evidence="5">
    <location>
        <begin position="245"/>
        <end position="267"/>
    </location>
</feature>
<comment type="subcellular location">
    <subcellularLocation>
        <location evidence="1">Membrane</location>
        <topology evidence="1">Multi-pass membrane protein</topology>
    </subcellularLocation>
</comment>
<keyword evidence="2 5" id="KW-0812">Transmembrane</keyword>
<protein>
    <submittedName>
        <fullName evidence="7">MFS transporter</fullName>
    </submittedName>
</protein>
<dbReference type="CDD" id="cd17370">
    <property type="entry name" value="MFS_MJ1317_like"/>
    <property type="match status" value="1"/>
</dbReference>
<dbReference type="PANTHER" id="PTHR23518:SF2">
    <property type="entry name" value="MAJOR FACILITATOR SUPERFAMILY TRANSPORTER"/>
    <property type="match status" value="1"/>
</dbReference>
<gene>
    <name evidence="7" type="ORF">LK12_12195</name>
</gene>
<dbReference type="SUPFAM" id="SSF103473">
    <property type="entry name" value="MFS general substrate transporter"/>
    <property type="match status" value="1"/>
</dbReference>
<evidence type="ECO:0000259" key="6">
    <source>
        <dbReference type="PROSITE" id="PS50850"/>
    </source>
</evidence>
<evidence type="ECO:0000256" key="3">
    <source>
        <dbReference type="ARBA" id="ARBA00022989"/>
    </source>
</evidence>
<proteinExistence type="predicted"/>
<sequence>MNAVSRQTMPRTVWALGFVSMFMDVSSEMIHSLLPLYLTVTLGASVAVVGVIDGVAEATASITKVFSGYLSDAIGRRKPMLFLGYGMATLSKPLFALAGTPTLVFTARFIDRIGKGLRGAPRDALIADATPEEIRGRAYGLRQAMDTAGAFAGPLAAIFLMAVLGDDMRSVFWIAAVPGVLAVLVVVFGVRDREPPTAREPAPPLRMRELGRFGRPFWMVVAVGVAFTMARFSEAFLVLRATSQGLPITLAPAVLVVMNLVFSLGAYPAGVLADQKGPFAPLLAGIAAILAADVVLAYGDGLPWMFAGIVLWGVHMAFTQGLLAQLVAATAPENLRGTAFGAFNLATGVTMLLASALAGVLWDLFGPAATFMGGAVFAAGAALLLLMARRQAGRSPAT</sequence>
<accession>A0A0B1ZN28</accession>
<feature type="transmembrane region" description="Helical" evidence="5">
    <location>
        <begin position="304"/>
        <end position="328"/>
    </location>
</feature>
<evidence type="ECO:0000256" key="4">
    <source>
        <dbReference type="ARBA" id="ARBA00023136"/>
    </source>
</evidence>
<evidence type="ECO:0000256" key="2">
    <source>
        <dbReference type="ARBA" id="ARBA00022692"/>
    </source>
</evidence>
<organism evidence="7 8">
    <name type="scientific">Novosphingobium malaysiense</name>
    <dbReference type="NCBI Taxonomy" id="1348853"/>
    <lineage>
        <taxon>Bacteria</taxon>
        <taxon>Pseudomonadati</taxon>
        <taxon>Pseudomonadota</taxon>
        <taxon>Alphaproteobacteria</taxon>
        <taxon>Sphingomonadales</taxon>
        <taxon>Sphingomonadaceae</taxon>
        <taxon>Novosphingobium</taxon>
    </lineage>
</organism>
<dbReference type="GO" id="GO:0016020">
    <property type="term" value="C:membrane"/>
    <property type="evidence" value="ECO:0007669"/>
    <property type="project" value="UniProtKB-SubCell"/>
</dbReference>
<dbReference type="GO" id="GO:0022857">
    <property type="term" value="F:transmembrane transporter activity"/>
    <property type="evidence" value="ECO:0007669"/>
    <property type="project" value="InterPro"/>
</dbReference>
<dbReference type="InterPro" id="IPR005829">
    <property type="entry name" value="Sugar_transporter_CS"/>
</dbReference>
<feature type="transmembrane region" description="Helical" evidence="5">
    <location>
        <begin position="36"/>
        <end position="56"/>
    </location>
</feature>
<dbReference type="PROSITE" id="PS00216">
    <property type="entry name" value="SUGAR_TRANSPORT_1"/>
    <property type="match status" value="1"/>
</dbReference>
<dbReference type="PROSITE" id="PS50850">
    <property type="entry name" value="MFS"/>
    <property type="match status" value="1"/>
</dbReference>
<dbReference type="Gene3D" id="1.20.1250.20">
    <property type="entry name" value="MFS general substrate transporter like domains"/>
    <property type="match status" value="1"/>
</dbReference>
<evidence type="ECO:0000313" key="7">
    <source>
        <dbReference type="EMBL" id="KHK91991.1"/>
    </source>
</evidence>
<reference evidence="7 8" key="1">
    <citation type="submission" date="2014-10" db="EMBL/GenBank/DDBJ databases">
        <title>Genome sequence of Novosphingobium malaysiense MUSC 273(T).</title>
        <authorList>
            <person name="Lee L.-H."/>
        </authorList>
    </citation>
    <scope>NUCLEOTIDE SEQUENCE [LARGE SCALE GENOMIC DNA]</scope>
    <source>
        <strain evidence="7 8">MUSC 273</strain>
    </source>
</reference>
<feature type="transmembrane region" description="Helical" evidence="5">
    <location>
        <begin position="340"/>
        <end position="362"/>
    </location>
</feature>